<keyword evidence="2" id="KW-1185">Reference proteome</keyword>
<protein>
    <submittedName>
        <fullName evidence="1">Uncharacterized protein</fullName>
    </submittedName>
</protein>
<sequence>MTESSLCQNESNHTIDYAGPALLLPYTQQVPGLVLRTLIPFQQERTSRRPRKIFRADHGTFAPIPTGPLLLEKEKPVCHLYIWLDPWRASKGSLQPELLPEHH</sequence>
<reference evidence="1 2" key="1">
    <citation type="submission" date="2015-01" db="EMBL/GenBank/DDBJ databases">
        <title>The Genome Sequence of Exophiala oligosperma CBS72588.</title>
        <authorList>
            <consortium name="The Broad Institute Genomics Platform"/>
            <person name="Cuomo C."/>
            <person name="de Hoog S."/>
            <person name="Gorbushina A."/>
            <person name="Stielow B."/>
            <person name="Teixiera M."/>
            <person name="Abouelleil A."/>
            <person name="Chapman S.B."/>
            <person name="Priest M."/>
            <person name="Young S.K."/>
            <person name="Wortman J."/>
            <person name="Nusbaum C."/>
            <person name="Birren B."/>
        </authorList>
    </citation>
    <scope>NUCLEOTIDE SEQUENCE [LARGE SCALE GENOMIC DNA]</scope>
    <source>
        <strain evidence="1 2">CBS 72588</strain>
    </source>
</reference>
<evidence type="ECO:0000313" key="1">
    <source>
        <dbReference type="EMBL" id="KIW47748.1"/>
    </source>
</evidence>
<evidence type="ECO:0000313" key="2">
    <source>
        <dbReference type="Proteomes" id="UP000053342"/>
    </source>
</evidence>
<accession>A0A0D2DXB8</accession>
<dbReference type="EMBL" id="KN847332">
    <property type="protein sequence ID" value="KIW47748.1"/>
    <property type="molecule type" value="Genomic_DNA"/>
</dbReference>
<dbReference type="RefSeq" id="XP_016267964.1">
    <property type="nucleotide sequence ID" value="XM_016400911.1"/>
</dbReference>
<dbReference type="HOGENOM" id="CLU_2263747_0_0_1"/>
<dbReference type="Proteomes" id="UP000053342">
    <property type="component" value="Unassembled WGS sequence"/>
</dbReference>
<dbReference type="VEuPathDB" id="FungiDB:PV06_00413"/>
<dbReference type="AlphaFoldDB" id="A0A0D2DXB8"/>
<organism evidence="1 2">
    <name type="scientific">Exophiala oligosperma</name>
    <dbReference type="NCBI Taxonomy" id="215243"/>
    <lineage>
        <taxon>Eukaryota</taxon>
        <taxon>Fungi</taxon>
        <taxon>Dikarya</taxon>
        <taxon>Ascomycota</taxon>
        <taxon>Pezizomycotina</taxon>
        <taxon>Eurotiomycetes</taxon>
        <taxon>Chaetothyriomycetidae</taxon>
        <taxon>Chaetothyriales</taxon>
        <taxon>Herpotrichiellaceae</taxon>
        <taxon>Exophiala</taxon>
    </lineage>
</organism>
<name>A0A0D2DXB8_9EURO</name>
<gene>
    <name evidence="1" type="ORF">PV06_00413</name>
</gene>
<proteinExistence type="predicted"/>
<dbReference type="GeneID" id="27352487"/>